<dbReference type="AlphaFoldDB" id="A0A7X6QZM3"/>
<accession>A0A7X6QZM3</accession>
<keyword evidence="6" id="KW-1185">Reference proteome</keyword>
<comment type="caution">
    <text evidence="5">The sequence shown here is derived from an EMBL/GenBank/DDBJ whole genome shotgun (WGS) entry which is preliminary data.</text>
</comment>
<dbReference type="RefSeq" id="WP_168630395.1">
    <property type="nucleotide sequence ID" value="NZ_BONL01000018.1"/>
</dbReference>
<dbReference type="Pfam" id="PF02595">
    <property type="entry name" value="Gly_kinase"/>
    <property type="match status" value="1"/>
</dbReference>
<protein>
    <recommendedName>
        <fullName evidence="7">Glycerate kinase</fullName>
    </recommendedName>
</protein>
<evidence type="ECO:0008006" key="7">
    <source>
        <dbReference type="Google" id="ProtNLM"/>
    </source>
</evidence>
<dbReference type="GO" id="GO:0008887">
    <property type="term" value="F:glycerate kinase activity"/>
    <property type="evidence" value="ECO:0007669"/>
    <property type="project" value="InterPro"/>
</dbReference>
<keyword evidence="2" id="KW-0808">Transferase</keyword>
<evidence type="ECO:0000256" key="4">
    <source>
        <dbReference type="SAM" id="MobiDB-lite"/>
    </source>
</evidence>
<organism evidence="5 6">
    <name type="scientific">Cellulomonas denverensis</name>
    <dbReference type="NCBI Taxonomy" id="264297"/>
    <lineage>
        <taxon>Bacteria</taxon>
        <taxon>Bacillati</taxon>
        <taxon>Actinomycetota</taxon>
        <taxon>Actinomycetes</taxon>
        <taxon>Micrococcales</taxon>
        <taxon>Cellulomonadaceae</taxon>
        <taxon>Cellulomonas</taxon>
    </lineage>
</organism>
<keyword evidence="3" id="KW-0418">Kinase</keyword>
<comment type="similarity">
    <text evidence="1">Belongs to the glycerate kinase type-1 family.</text>
</comment>
<dbReference type="EMBL" id="JAAXOX010000005">
    <property type="protein sequence ID" value="NKY23257.1"/>
    <property type="molecule type" value="Genomic_DNA"/>
</dbReference>
<feature type="region of interest" description="Disordered" evidence="4">
    <location>
        <begin position="1"/>
        <end position="27"/>
    </location>
</feature>
<proteinExistence type="inferred from homology"/>
<sequence length="406" mass="40519">MHVLVSPGRFDRPTTSAPGAPGPAGWPAMSAPEVARAIADGWHDTRPDDRVDLLPLGDGGPGLIDVLRPVRGGELVAATVPDAGGVPVPGAVLVLTEDSGARTAWVDGSLALAGSAPVAGSSTAGLGELVRAALATEAERIVVGTGPRRVTAHDGGWGLLRALLGGDGLPESPPVQAPPGFAERLAGLIAELRGRDLVLLGHHDLPLLGLNGASAALVDAGRAGAEESQAVERRMADLVAMLTAAAGPGRRDLLATGHGHDHGILPAATATRPGVTPGSGAGGGAAFALGLLGARRVDGAAWVADAVRLADRVAEVDLVVTGAGVLDATALEEGVLPAVSAAALPLGIPLIALAAELRTGRRDWGAAGVAGAFGVIESPEQLAGWQAGPATALRARIPRVARTWSR</sequence>
<feature type="compositionally biased region" description="Low complexity" evidence="4">
    <location>
        <begin position="17"/>
        <end position="27"/>
    </location>
</feature>
<dbReference type="PANTHER" id="PTHR21599">
    <property type="entry name" value="GLYCERATE KINASE"/>
    <property type="match status" value="1"/>
</dbReference>
<dbReference type="Proteomes" id="UP000581206">
    <property type="component" value="Unassembled WGS sequence"/>
</dbReference>
<gene>
    <name evidence="5" type="ORF">HGA03_11350</name>
</gene>
<dbReference type="PANTHER" id="PTHR21599:SF0">
    <property type="entry name" value="GLYCERATE KINASE"/>
    <property type="match status" value="1"/>
</dbReference>
<dbReference type="Gene3D" id="3.40.50.10350">
    <property type="entry name" value="Glycerate kinase, domain 1"/>
    <property type="match status" value="1"/>
</dbReference>
<evidence type="ECO:0000313" key="6">
    <source>
        <dbReference type="Proteomes" id="UP000581206"/>
    </source>
</evidence>
<evidence type="ECO:0000256" key="3">
    <source>
        <dbReference type="ARBA" id="ARBA00022777"/>
    </source>
</evidence>
<evidence type="ECO:0000256" key="1">
    <source>
        <dbReference type="ARBA" id="ARBA00006284"/>
    </source>
</evidence>
<dbReference type="InterPro" id="IPR018197">
    <property type="entry name" value="Glycerate_kinase_RE-like"/>
</dbReference>
<dbReference type="GO" id="GO:0031388">
    <property type="term" value="P:organic acid phosphorylation"/>
    <property type="evidence" value="ECO:0007669"/>
    <property type="project" value="InterPro"/>
</dbReference>
<reference evidence="5 6" key="1">
    <citation type="submission" date="2020-04" db="EMBL/GenBank/DDBJ databases">
        <title>MicrobeNet Type strains.</title>
        <authorList>
            <person name="Nicholson A.C."/>
        </authorList>
    </citation>
    <scope>NUCLEOTIDE SEQUENCE [LARGE SCALE GENOMIC DNA]</scope>
    <source>
        <strain evidence="5 6">ATCC BAA-788</strain>
    </source>
</reference>
<dbReference type="Gene3D" id="3.90.1510.10">
    <property type="entry name" value="Glycerate kinase, domain 2"/>
    <property type="match status" value="1"/>
</dbReference>
<evidence type="ECO:0000256" key="2">
    <source>
        <dbReference type="ARBA" id="ARBA00022679"/>
    </source>
</evidence>
<dbReference type="InterPro" id="IPR018193">
    <property type="entry name" value="Glyc_kinase_flavodox-like_fold"/>
</dbReference>
<dbReference type="SUPFAM" id="SSF110738">
    <property type="entry name" value="Glycerate kinase I"/>
    <property type="match status" value="1"/>
</dbReference>
<dbReference type="InterPro" id="IPR036129">
    <property type="entry name" value="Glycerate_kinase_sf"/>
</dbReference>
<name>A0A7X6QZM3_9CELL</name>
<dbReference type="InterPro" id="IPR004381">
    <property type="entry name" value="Glycerate_kinase"/>
</dbReference>
<evidence type="ECO:0000313" key="5">
    <source>
        <dbReference type="EMBL" id="NKY23257.1"/>
    </source>
</evidence>